<evidence type="ECO:0000313" key="2">
    <source>
        <dbReference type="EMBL" id="AKF07621.1"/>
    </source>
</evidence>
<accession>A0A0F6W589</accession>
<protein>
    <submittedName>
        <fullName evidence="2">Uncharacterized protein</fullName>
    </submittedName>
</protein>
<dbReference type="AlphaFoldDB" id="A0A0F6W589"/>
<dbReference type="EMBL" id="CP011125">
    <property type="protein sequence ID" value="AKF07621.1"/>
    <property type="molecule type" value="Genomic_DNA"/>
</dbReference>
<evidence type="ECO:0000313" key="3">
    <source>
        <dbReference type="Proteomes" id="UP000034883"/>
    </source>
</evidence>
<dbReference type="STRING" id="927083.DB32_004770"/>
<organism evidence="2 3">
    <name type="scientific">Sandaracinus amylolyticus</name>
    <dbReference type="NCBI Taxonomy" id="927083"/>
    <lineage>
        <taxon>Bacteria</taxon>
        <taxon>Pseudomonadati</taxon>
        <taxon>Myxococcota</taxon>
        <taxon>Polyangia</taxon>
        <taxon>Polyangiales</taxon>
        <taxon>Sandaracinaceae</taxon>
        <taxon>Sandaracinus</taxon>
    </lineage>
</organism>
<proteinExistence type="predicted"/>
<gene>
    <name evidence="2" type="ORF">DB32_004770</name>
</gene>
<sequence>MGAEGTWLTVSTHRSTNPRSPGWPVRVRAPGAAQMPWPSWEDTRPNVGLSSRCPGDPLLRTAPPVAPACGDGLRGWIRWR</sequence>
<feature type="region of interest" description="Disordered" evidence="1">
    <location>
        <begin position="1"/>
        <end position="44"/>
    </location>
</feature>
<dbReference type="Proteomes" id="UP000034883">
    <property type="component" value="Chromosome"/>
</dbReference>
<feature type="compositionally biased region" description="Polar residues" evidence="1">
    <location>
        <begin position="8"/>
        <end position="19"/>
    </location>
</feature>
<evidence type="ECO:0000256" key="1">
    <source>
        <dbReference type="SAM" id="MobiDB-lite"/>
    </source>
</evidence>
<name>A0A0F6W589_9BACT</name>
<dbReference type="KEGG" id="samy:DB32_004770"/>
<reference evidence="2 3" key="1">
    <citation type="submission" date="2015-03" db="EMBL/GenBank/DDBJ databases">
        <title>Genome assembly of Sandaracinus amylolyticus DSM 53668.</title>
        <authorList>
            <person name="Sharma G."/>
            <person name="Subramanian S."/>
        </authorList>
    </citation>
    <scope>NUCLEOTIDE SEQUENCE [LARGE SCALE GENOMIC DNA]</scope>
    <source>
        <strain evidence="2 3">DSM 53668</strain>
    </source>
</reference>
<keyword evidence="3" id="KW-1185">Reference proteome</keyword>